<evidence type="ECO:0000259" key="8">
    <source>
        <dbReference type="PROSITE" id="PS50113"/>
    </source>
</evidence>
<keyword evidence="5" id="KW-0418">Kinase</keyword>
<reference evidence="9 10" key="1">
    <citation type="journal article" date="2019" name="Nat. Commun.">
        <title>A new type of DNA phosphorothioation-based antiviral system in archaea.</title>
        <authorList>
            <person name="Xiong L."/>
            <person name="Liu S."/>
            <person name="Chen S."/>
            <person name="Xiao Y."/>
            <person name="Zhu B."/>
            <person name="Gao Y."/>
            <person name="Zhang Y."/>
            <person name="Chen B."/>
            <person name="Luo J."/>
            <person name="Deng Z."/>
            <person name="Chen X."/>
            <person name="Wang L."/>
            <person name="Chen S."/>
        </authorList>
    </citation>
    <scope>NUCLEOTIDE SEQUENCE [LARGE SCALE GENOMIC DNA]</scope>
    <source>
        <strain evidence="9 10">CBA1105</strain>
    </source>
</reference>
<evidence type="ECO:0000313" key="9">
    <source>
        <dbReference type="EMBL" id="QCC52579.1"/>
    </source>
</evidence>
<dbReference type="NCBIfam" id="TIGR00229">
    <property type="entry name" value="sensory_box"/>
    <property type="match status" value="1"/>
</dbReference>
<feature type="domain" description="PAS" evidence="7">
    <location>
        <begin position="128"/>
        <end position="198"/>
    </location>
</feature>
<gene>
    <name evidence="9" type="ORF">DV733_15680</name>
</gene>
<dbReference type="Proteomes" id="UP000296706">
    <property type="component" value="Chromosome"/>
</dbReference>
<organism evidence="9 10">
    <name type="scientific">Halapricum salinum</name>
    <dbReference type="NCBI Taxonomy" id="1457250"/>
    <lineage>
        <taxon>Archaea</taxon>
        <taxon>Methanobacteriati</taxon>
        <taxon>Methanobacteriota</taxon>
        <taxon>Stenosarchaea group</taxon>
        <taxon>Halobacteria</taxon>
        <taxon>Halobacteriales</taxon>
        <taxon>Haloarculaceae</taxon>
        <taxon>Halapricum</taxon>
    </lineage>
</organism>
<dbReference type="InterPro" id="IPR052162">
    <property type="entry name" value="Sensor_kinase/Photoreceptor"/>
</dbReference>
<dbReference type="SUPFAM" id="SSF55874">
    <property type="entry name" value="ATPase domain of HSP90 chaperone/DNA topoisomerase II/histidine kinase"/>
    <property type="match status" value="1"/>
</dbReference>
<dbReference type="AlphaFoldDB" id="A0A4D6HEY3"/>
<keyword evidence="10" id="KW-1185">Reference proteome</keyword>
<dbReference type="Pfam" id="PF08448">
    <property type="entry name" value="PAS_4"/>
    <property type="match status" value="1"/>
</dbReference>
<keyword evidence="3" id="KW-0597">Phosphoprotein</keyword>
<dbReference type="GeneID" id="39849330"/>
<dbReference type="SMART" id="SM00387">
    <property type="entry name" value="HATPase_c"/>
    <property type="match status" value="1"/>
</dbReference>
<dbReference type="InterPro" id="IPR036890">
    <property type="entry name" value="HATPase_C_sf"/>
</dbReference>
<evidence type="ECO:0000256" key="4">
    <source>
        <dbReference type="ARBA" id="ARBA00022679"/>
    </source>
</evidence>
<evidence type="ECO:0000256" key="2">
    <source>
        <dbReference type="ARBA" id="ARBA00012438"/>
    </source>
</evidence>
<name>A0A4D6HEY3_9EURY</name>
<dbReference type="CDD" id="cd00130">
    <property type="entry name" value="PAS"/>
    <property type="match status" value="1"/>
</dbReference>
<evidence type="ECO:0000256" key="5">
    <source>
        <dbReference type="ARBA" id="ARBA00022777"/>
    </source>
</evidence>
<dbReference type="PANTHER" id="PTHR43304:SF1">
    <property type="entry name" value="PAC DOMAIN-CONTAINING PROTEIN"/>
    <property type="match status" value="1"/>
</dbReference>
<dbReference type="EMBL" id="CP031310">
    <property type="protein sequence ID" value="QCC52579.1"/>
    <property type="molecule type" value="Genomic_DNA"/>
</dbReference>
<sequence>MSEPGIVLVDPDGRLQPVADALRSASLPIAERVPGLDEVETTPDCLVVLDAPETEDKPEVNALPLLDDARERFDAPVVVYTRRAGHESVRAPLDLGATDVIRVPASRPALIARRIEHAAGYGADFEPSSAQLSSLLRNYPHTLFIKDDLGRFANVTTHTAGNYGFTREQLIGMTDYELFEANHADELWEQEQRLVADGQAMINDVEEYVDQGGNRRWVSTTKVPRYDESGEIVGLVGGTQDVTPAKQQETLMAALHEASRELSRATTKPEIAAVTVDIAREIDYLPAVEVALERGDELAPIESSPTDAAESIFDRYRTAFRRTHERGETHYVDSDDAITRDASTIVDAVFEGSFEHGDVGIVIPLGGHGVLGLVAPSGAVDEFSDRLAHVLASNVAAAFDRAERERELARKNRQLEEFATLGAHELRNRLQIALANVARERATRDSQRLEGTEHTLERMERLLTQLLQLAQTSKIPRTTDATDLREAAASAWTKIETDHATIDPPPEATLAANSDSLIELFDFLFTNSVEHAGAPASIDVGLLDHGFYVADDGVGIPDEQKADLFEVEYADAAEDSGYGLYIVSAIVEAHDWEIDVRDSDSGGARFEITGVDWY</sequence>
<dbReference type="InterPro" id="IPR003594">
    <property type="entry name" value="HATPase_dom"/>
</dbReference>
<dbReference type="PROSITE" id="PS50112">
    <property type="entry name" value="PAS"/>
    <property type="match status" value="1"/>
</dbReference>
<dbReference type="KEGG" id="hsn:DV733_15680"/>
<dbReference type="InterPro" id="IPR000014">
    <property type="entry name" value="PAS"/>
</dbReference>
<dbReference type="PROSITE" id="PS50109">
    <property type="entry name" value="HIS_KIN"/>
    <property type="match status" value="1"/>
</dbReference>
<keyword evidence="4" id="KW-0808">Transferase</keyword>
<evidence type="ECO:0000256" key="3">
    <source>
        <dbReference type="ARBA" id="ARBA00022553"/>
    </source>
</evidence>
<evidence type="ECO:0000313" key="10">
    <source>
        <dbReference type="Proteomes" id="UP000296706"/>
    </source>
</evidence>
<dbReference type="CDD" id="cd00075">
    <property type="entry name" value="HATPase"/>
    <property type="match status" value="1"/>
</dbReference>
<dbReference type="InterPro" id="IPR013656">
    <property type="entry name" value="PAS_4"/>
</dbReference>
<dbReference type="PROSITE" id="PS50113">
    <property type="entry name" value="PAC"/>
    <property type="match status" value="1"/>
</dbReference>
<dbReference type="RefSeq" id="WP_049992907.1">
    <property type="nucleotide sequence ID" value="NZ_CP031310.1"/>
</dbReference>
<dbReference type="Gene3D" id="3.30.565.10">
    <property type="entry name" value="Histidine kinase-like ATPase, C-terminal domain"/>
    <property type="match status" value="1"/>
</dbReference>
<comment type="catalytic activity">
    <reaction evidence="1">
        <text>ATP + protein L-histidine = ADP + protein N-phospho-L-histidine.</text>
        <dbReference type="EC" id="2.7.13.3"/>
    </reaction>
</comment>
<dbReference type="InterPro" id="IPR035965">
    <property type="entry name" value="PAS-like_dom_sf"/>
</dbReference>
<dbReference type="Pfam" id="PF02518">
    <property type="entry name" value="HATPase_c"/>
    <property type="match status" value="1"/>
</dbReference>
<evidence type="ECO:0000259" key="6">
    <source>
        <dbReference type="PROSITE" id="PS50109"/>
    </source>
</evidence>
<dbReference type="GO" id="GO:0004673">
    <property type="term" value="F:protein histidine kinase activity"/>
    <property type="evidence" value="ECO:0007669"/>
    <property type="project" value="UniProtKB-EC"/>
</dbReference>
<dbReference type="SUPFAM" id="SSF55785">
    <property type="entry name" value="PYP-like sensor domain (PAS domain)"/>
    <property type="match status" value="1"/>
</dbReference>
<dbReference type="EC" id="2.7.13.3" evidence="2"/>
<accession>A0A4D6HEY3</accession>
<dbReference type="InterPro" id="IPR011006">
    <property type="entry name" value="CheY-like_superfamily"/>
</dbReference>
<dbReference type="Gene3D" id="3.30.450.20">
    <property type="entry name" value="PAS domain"/>
    <property type="match status" value="1"/>
</dbReference>
<proteinExistence type="predicted"/>
<feature type="domain" description="PAC" evidence="8">
    <location>
        <begin position="202"/>
        <end position="254"/>
    </location>
</feature>
<dbReference type="InterPro" id="IPR005467">
    <property type="entry name" value="His_kinase_dom"/>
</dbReference>
<evidence type="ECO:0000259" key="7">
    <source>
        <dbReference type="PROSITE" id="PS50112"/>
    </source>
</evidence>
<feature type="domain" description="Histidine kinase" evidence="6">
    <location>
        <begin position="421"/>
        <end position="609"/>
    </location>
</feature>
<dbReference type="STRING" id="1457250.GCA_000755225_02014"/>
<dbReference type="PANTHER" id="PTHR43304">
    <property type="entry name" value="PHYTOCHROME-LIKE PROTEIN CPH1"/>
    <property type="match status" value="1"/>
</dbReference>
<dbReference type="SUPFAM" id="SSF52172">
    <property type="entry name" value="CheY-like"/>
    <property type="match status" value="1"/>
</dbReference>
<dbReference type="InterPro" id="IPR000700">
    <property type="entry name" value="PAS-assoc_C"/>
</dbReference>
<protein>
    <recommendedName>
        <fullName evidence="2">histidine kinase</fullName>
        <ecNumber evidence="2">2.7.13.3</ecNumber>
    </recommendedName>
</protein>
<evidence type="ECO:0000256" key="1">
    <source>
        <dbReference type="ARBA" id="ARBA00000085"/>
    </source>
</evidence>
<dbReference type="OrthoDB" id="8127at2157"/>